<dbReference type="AlphaFoldDB" id="F7ZIC4"/>
<reference evidence="2 3" key="1">
    <citation type="journal article" date="2011" name="BMC Genomics">
        <title>Comparative genome analysis and genome-guided physiological analysis of Roseobacter litoralis.</title>
        <authorList>
            <person name="Kalhoefer D."/>
            <person name="Thole S."/>
            <person name="Voget S."/>
            <person name="Lehmann R."/>
            <person name="Liesegang H."/>
            <person name="Wollher A."/>
            <person name="Daniel R."/>
            <person name="Simon M."/>
            <person name="Brinkhoff T."/>
        </authorList>
    </citation>
    <scope>NUCLEOTIDE SEQUENCE [LARGE SCALE GENOMIC DNA]</scope>
    <source>
        <strain evidence="3">ATCC 49566 / DSM 6996 / JCM 21268 / NBRC 15278 / OCh 149</strain>
    </source>
</reference>
<dbReference type="STRING" id="391595.RLO149_c043670"/>
<dbReference type="eggNOG" id="ENOG50331HA">
    <property type="taxonomic scope" value="Bacteria"/>
</dbReference>
<organism evidence="2 3">
    <name type="scientific">Roseobacter litoralis (strain ATCC 49566 / DSM 6996 / JCM 21268 / NBRC 15278 / OCh 149)</name>
    <dbReference type="NCBI Taxonomy" id="391595"/>
    <lineage>
        <taxon>Bacteria</taxon>
        <taxon>Pseudomonadati</taxon>
        <taxon>Pseudomonadota</taxon>
        <taxon>Alphaproteobacteria</taxon>
        <taxon>Rhodobacterales</taxon>
        <taxon>Roseobacteraceae</taxon>
        <taxon>Roseobacter</taxon>
    </lineage>
</organism>
<accession>F7ZIC4</accession>
<dbReference type="GO" id="GO:0044780">
    <property type="term" value="P:bacterial-type flagellum assembly"/>
    <property type="evidence" value="ECO:0007669"/>
    <property type="project" value="InterPro"/>
</dbReference>
<dbReference type="InterPro" id="IPR036679">
    <property type="entry name" value="FlgN-like_sf"/>
</dbReference>
<dbReference type="KEGG" id="rli:RLO149_c043670"/>
<sequence>MSNVVGSDVVGALDDVLEKEREALLSGNLEAIGRLLEQKESLIEELSVLEQVEAKSLHDLTGKMKRNQDLLDHALAGIRSVAGRLAAMRRVRSSLDTYDANGTKRSINMTNDASLEKRA</sequence>
<evidence type="ECO:0000313" key="2">
    <source>
        <dbReference type="EMBL" id="AEI96260.1"/>
    </source>
</evidence>
<feature type="compositionally biased region" description="Polar residues" evidence="1">
    <location>
        <begin position="103"/>
        <end position="113"/>
    </location>
</feature>
<protein>
    <submittedName>
        <fullName evidence="2">FlgN-like protein</fullName>
    </submittedName>
</protein>
<dbReference type="SUPFAM" id="SSF140566">
    <property type="entry name" value="FlgN-like"/>
    <property type="match status" value="1"/>
</dbReference>
<dbReference type="Gene3D" id="1.20.58.300">
    <property type="entry name" value="FlgN-like"/>
    <property type="match status" value="1"/>
</dbReference>
<keyword evidence="3" id="KW-1185">Reference proteome</keyword>
<feature type="region of interest" description="Disordered" evidence="1">
    <location>
        <begin position="100"/>
        <end position="119"/>
    </location>
</feature>
<dbReference type="HOGENOM" id="CLU_166863_0_0_5"/>
<name>F7ZIC4_ROSLO</name>
<proteinExistence type="predicted"/>
<dbReference type="Proteomes" id="UP000001353">
    <property type="component" value="Chromosome"/>
</dbReference>
<evidence type="ECO:0000256" key="1">
    <source>
        <dbReference type="SAM" id="MobiDB-lite"/>
    </source>
</evidence>
<dbReference type="EMBL" id="CP002623">
    <property type="protein sequence ID" value="AEI96260.1"/>
    <property type="molecule type" value="Genomic_DNA"/>
</dbReference>
<evidence type="ECO:0000313" key="3">
    <source>
        <dbReference type="Proteomes" id="UP000001353"/>
    </source>
</evidence>
<dbReference type="RefSeq" id="WP_013964132.1">
    <property type="nucleotide sequence ID" value="NC_015730.1"/>
</dbReference>
<dbReference type="OrthoDB" id="7862860at2"/>
<gene>
    <name evidence="2" type="ordered locus">RLO149_c043670</name>
</gene>